<reference evidence="11" key="1">
    <citation type="submission" date="2022-03" db="EMBL/GenBank/DDBJ databases">
        <authorList>
            <person name="Lindestad O."/>
        </authorList>
    </citation>
    <scope>NUCLEOTIDE SEQUENCE</scope>
</reference>
<dbReference type="InterPro" id="IPR019533">
    <property type="entry name" value="Peptidase_S26"/>
</dbReference>
<dbReference type="SUPFAM" id="SSF51306">
    <property type="entry name" value="LexA/Signal peptidase"/>
    <property type="match status" value="1"/>
</dbReference>
<keyword evidence="9" id="KW-0645">Protease</keyword>
<evidence type="ECO:0000313" key="12">
    <source>
        <dbReference type="Proteomes" id="UP000838756"/>
    </source>
</evidence>
<evidence type="ECO:0000259" key="10">
    <source>
        <dbReference type="Pfam" id="PF10502"/>
    </source>
</evidence>
<comment type="similarity">
    <text evidence="7">Belongs to the peptidase S26 family. IMP1 subfamily.</text>
</comment>
<dbReference type="NCBIfam" id="TIGR02227">
    <property type="entry name" value="sigpep_I_bact"/>
    <property type="match status" value="1"/>
</dbReference>
<keyword evidence="5 9" id="KW-0496">Mitochondrion</keyword>
<name>A0A8S4RPF0_9NEOP</name>
<dbReference type="Gene3D" id="2.10.109.10">
    <property type="entry name" value="Umud Fragment, subunit A"/>
    <property type="match status" value="1"/>
</dbReference>
<accession>A0A8S4RPF0</accession>
<dbReference type="GO" id="GO:0042720">
    <property type="term" value="C:mitochondrial inner membrane peptidase complex"/>
    <property type="evidence" value="ECO:0007669"/>
    <property type="project" value="TreeGrafter"/>
</dbReference>
<evidence type="ECO:0000256" key="4">
    <source>
        <dbReference type="ARBA" id="ARBA00022801"/>
    </source>
</evidence>
<dbReference type="InterPro" id="IPR000223">
    <property type="entry name" value="Pept_S26A_signal_pept_1"/>
</dbReference>
<dbReference type="CDD" id="cd06530">
    <property type="entry name" value="S26_SPase_I"/>
    <property type="match status" value="1"/>
</dbReference>
<evidence type="ECO:0000256" key="6">
    <source>
        <dbReference type="ARBA" id="ARBA00023136"/>
    </source>
</evidence>
<evidence type="ECO:0000256" key="1">
    <source>
        <dbReference type="ARBA" id="ARBA00004273"/>
    </source>
</evidence>
<feature type="domain" description="Peptidase S26" evidence="10">
    <location>
        <begin position="102"/>
        <end position="143"/>
    </location>
</feature>
<dbReference type="PANTHER" id="PTHR12383">
    <property type="entry name" value="PROTEASE FAMILY S26 MITOCHONDRIAL INNER MEMBRANE PROTEASE-RELATED"/>
    <property type="match status" value="1"/>
</dbReference>
<comment type="subcellular location">
    <subcellularLocation>
        <location evidence="1 9">Mitochondrion inner membrane</location>
    </subcellularLocation>
</comment>
<keyword evidence="12" id="KW-1185">Reference proteome</keyword>
<feature type="active site" evidence="8">
    <location>
        <position position="84"/>
    </location>
</feature>
<dbReference type="GO" id="GO:0004252">
    <property type="term" value="F:serine-type endopeptidase activity"/>
    <property type="evidence" value="ECO:0007669"/>
    <property type="project" value="InterPro"/>
</dbReference>
<dbReference type="InterPro" id="IPR036286">
    <property type="entry name" value="LexA/Signal_pep-like_sf"/>
</dbReference>
<feature type="domain" description="Peptidase S26" evidence="10">
    <location>
        <begin position="12"/>
        <end position="95"/>
    </location>
</feature>
<dbReference type="GO" id="GO:0006465">
    <property type="term" value="P:signal peptide processing"/>
    <property type="evidence" value="ECO:0007669"/>
    <property type="project" value="InterPro"/>
</dbReference>
<gene>
    <name evidence="11" type="primary">jg21559</name>
    <name evidence="11" type="ORF">PAEG_LOCUS16256</name>
</gene>
<dbReference type="OrthoDB" id="308440at2759"/>
<feature type="active site" evidence="8">
    <location>
        <position position="41"/>
    </location>
</feature>
<evidence type="ECO:0000256" key="3">
    <source>
        <dbReference type="ARBA" id="ARBA00022792"/>
    </source>
</evidence>
<protein>
    <recommendedName>
        <fullName evidence="9">Mitochondrial inner membrane protease subunit</fullName>
        <ecNumber evidence="9">3.4.21.-</ecNumber>
    </recommendedName>
</protein>
<dbReference type="GO" id="GO:0006627">
    <property type="term" value="P:protein processing involved in protein targeting to mitochondrion"/>
    <property type="evidence" value="ECO:0007669"/>
    <property type="project" value="TreeGrafter"/>
</dbReference>
<evidence type="ECO:0000256" key="8">
    <source>
        <dbReference type="PIRSR" id="PIRSR600223-1"/>
    </source>
</evidence>
<dbReference type="Pfam" id="PF10502">
    <property type="entry name" value="Peptidase_S26"/>
    <property type="match status" value="2"/>
</dbReference>
<dbReference type="AlphaFoldDB" id="A0A8S4RPF0"/>
<evidence type="ECO:0000256" key="7">
    <source>
        <dbReference type="ARBA" id="ARBA00038445"/>
    </source>
</evidence>
<evidence type="ECO:0000256" key="5">
    <source>
        <dbReference type="ARBA" id="ARBA00023128"/>
    </source>
</evidence>
<proteinExistence type="inferred from homology"/>
<dbReference type="PANTHER" id="PTHR12383:SF16">
    <property type="entry name" value="MITOCHONDRIAL INNER MEMBRANE PROTEASE SUBUNIT 1"/>
    <property type="match status" value="1"/>
</dbReference>
<dbReference type="PRINTS" id="PR00727">
    <property type="entry name" value="LEADERPTASE"/>
</dbReference>
<dbReference type="EC" id="3.4.21.-" evidence="9"/>
<dbReference type="FunFam" id="2.10.109.10:FF:000019">
    <property type="entry name" value="Mitochondrial inner membrane protease subunit"/>
    <property type="match status" value="1"/>
</dbReference>
<keyword evidence="4 9" id="KW-0378">Hydrolase</keyword>
<evidence type="ECO:0000313" key="11">
    <source>
        <dbReference type="EMBL" id="CAH2239557.1"/>
    </source>
</evidence>
<dbReference type="EMBL" id="CAKXAJ010025439">
    <property type="protein sequence ID" value="CAH2239557.1"/>
    <property type="molecule type" value="Genomic_DNA"/>
</dbReference>
<keyword evidence="3 9" id="KW-0999">Mitochondrion inner membrane</keyword>
<evidence type="ECO:0000256" key="2">
    <source>
        <dbReference type="ARBA" id="ARBA00011805"/>
    </source>
</evidence>
<comment type="caution">
    <text evidence="11">The sequence shown here is derived from an EMBL/GenBank/DDBJ whole genome shotgun (WGS) entry which is preliminary data.</text>
</comment>
<dbReference type="InterPro" id="IPR052064">
    <property type="entry name" value="Mito_IMP1_subunit"/>
</dbReference>
<keyword evidence="6" id="KW-0472">Membrane</keyword>
<organism evidence="11 12">
    <name type="scientific">Pararge aegeria aegeria</name>
    <dbReference type="NCBI Taxonomy" id="348720"/>
    <lineage>
        <taxon>Eukaryota</taxon>
        <taxon>Metazoa</taxon>
        <taxon>Ecdysozoa</taxon>
        <taxon>Arthropoda</taxon>
        <taxon>Hexapoda</taxon>
        <taxon>Insecta</taxon>
        <taxon>Pterygota</taxon>
        <taxon>Neoptera</taxon>
        <taxon>Endopterygota</taxon>
        <taxon>Lepidoptera</taxon>
        <taxon>Glossata</taxon>
        <taxon>Ditrysia</taxon>
        <taxon>Papilionoidea</taxon>
        <taxon>Nymphalidae</taxon>
        <taxon>Satyrinae</taxon>
        <taxon>Satyrini</taxon>
        <taxon>Parargina</taxon>
        <taxon>Pararge</taxon>
    </lineage>
</organism>
<sequence length="153" mass="17211">MSLRHIFGNSGELFRFVLQTACITHCTWEFVGDFVMCSGPSMEPTLQTNNILMTEHITPRFQRLCKGDIVIAKCPRNPKQYVCKRITGLPGDKVRGHFPGRSQVVPKGHVWLEGDNTNNSADSRVYGPVPQGLVRSRVVCRIWPLNKISSLSE</sequence>
<evidence type="ECO:0000256" key="9">
    <source>
        <dbReference type="RuleBase" id="RU362041"/>
    </source>
</evidence>
<dbReference type="Proteomes" id="UP000838756">
    <property type="component" value="Unassembled WGS sequence"/>
</dbReference>
<comment type="subunit">
    <text evidence="2">Heterodimer of 2 subunits, IMMPL1 and IMMPL2.</text>
</comment>